<reference evidence="10 11" key="1">
    <citation type="submission" date="2020-10" db="EMBL/GenBank/DDBJ databases">
        <authorList>
            <person name="Castelo-Branco R."/>
            <person name="Eusebio N."/>
            <person name="Adriana R."/>
            <person name="Vieira A."/>
            <person name="Brugerolle De Fraissinette N."/>
            <person name="Rezende De Castro R."/>
            <person name="Schneider M.P."/>
            <person name="Vasconcelos V."/>
            <person name="Leao P.N."/>
        </authorList>
    </citation>
    <scope>NUCLEOTIDE SEQUENCE [LARGE SCALE GENOMIC DNA]</scope>
    <source>
        <strain evidence="10 11">LEGE 06123</strain>
    </source>
</reference>
<gene>
    <name evidence="10" type="ORF">IQ230_19425</name>
</gene>
<keyword evidence="3" id="KW-0547">Nucleotide-binding</keyword>
<dbReference type="InterPro" id="IPR039421">
    <property type="entry name" value="Type_1_exporter"/>
</dbReference>
<accession>A0ABR9UW22</accession>
<evidence type="ECO:0000256" key="6">
    <source>
        <dbReference type="ARBA" id="ARBA00023136"/>
    </source>
</evidence>
<keyword evidence="11" id="KW-1185">Reference proteome</keyword>
<evidence type="ECO:0000313" key="11">
    <source>
        <dbReference type="Proteomes" id="UP000651156"/>
    </source>
</evidence>
<dbReference type="EMBL" id="JADEWN010000056">
    <property type="protein sequence ID" value="MBE9192479.1"/>
    <property type="molecule type" value="Genomic_DNA"/>
</dbReference>
<dbReference type="PROSITE" id="PS50893">
    <property type="entry name" value="ABC_TRANSPORTER_2"/>
    <property type="match status" value="1"/>
</dbReference>
<dbReference type="Gene3D" id="1.20.1560.10">
    <property type="entry name" value="ABC transporter type 1, transmembrane domain"/>
    <property type="match status" value="1"/>
</dbReference>
<dbReference type="InterPro" id="IPR027417">
    <property type="entry name" value="P-loop_NTPase"/>
</dbReference>
<dbReference type="SMART" id="SM00382">
    <property type="entry name" value="AAA"/>
    <property type="match status" value="1"/>
</dbReference>
<dbReference type="RefSeq" id="WP_193933906.1">
    <property type="nucleotide sequence ID" value="NZ_CAWPMZ010000092.1"/>
</dbReference>
<dbReference type="PANTHER" id="PTHR24221">
    <property type="entry name" value="ATP-BINDING CASSETTE SUB-FAMILY B"/>
    <property type="match status" value="1"/>
</dbReference>
<evidence type="ECO:0000256" key="7">
    <source>
        <dbReference type="SAM" id="Phobius"/>
    </source>
</evidence>
<evidence type="ECO:0000256" key="3">
    <source>
        <dbReference type="ARBA" id="ARBA00022741"/>
    </source>
</evidence>
<dbReference type="PROSITE" id="PS00211">
    <property type="entry name" value="ABC_TRANSPORTER_1"/>
    <property type="match status" value="1"/>
</dbReference>
<evidence type="ECO:0000256" key="1">
    <source>
        <dbReference type="ARBA" id="ARBA00004651"/>
    </source>
</evidence>
<keyword evidence="4 10" id="KW-0067">ATP-binding</keyword>
<feature type="transmembrane region" description="Helical" evidence="7">
    <location>
        <begin position="35"/>
        <end position="61"/>
    </location>
</feature>
<feature type="transmembrane region" description="Helical" evidence="7">
    <location>
        <begin position="309"/>
        <end position="325"/>
    </location>
</feature>
<evidence type="ECO:0000313" key="10">
    <source>
        <dbReference type="EMBL" id="MBE9192479.1"/>
    </source>
</evidence>
<feature type="transmembrane region" description="Helical" evidence="7">
    <location>
        <begin position="194"/>
        <end position="215"/>
    </location>
</feature>
<evidence type="ECO:0000259" key="9">
    <source>
        <dbReference type="PROSITE" id="PS50929"/>
    </source>
</evidence>
<name>A0ABR9UW22_9CHRO</name>
<dbReference type="InterPro" id="IPR003439">
    <property type="entry name" value="ABC_transporter-like_ATP-bd"/>
</dbReference>
<dbReference type="Proteomes" id="UP000651156">
    <property type="component" value="Unassembled WGS sequence"/>
</dbReference>
<dbReference type="SUPFAM" id="SSF90123">
    <property type="entry name" value="ABC transporter transmembrane region"/>
    <property type="match status" value="1"/>
</dbReference>
<feature type="domain" description="ABC transporter" evidence="8">
    <location>
        <begin position="374"/>
        <end position="608"/>
    </location>
</feature>
<feature type="domain" description="ABC transmembrane type-1" evidence="9">
    <location>
        <begin position="37"/>
        <end position="325"/>
    </location>
</feature>
<dbReference type="Pfam" id="PF00005">
    <property type="entry name" value="ABC_tran"/>
    <property type="match status" value="1"/>
</dbReference>
<feature type="transmembrane region" description="Helical" evidence="7">
    <location>
        <begin position="94"/>
        <end position="114"/>
    </location>
</feature>
<dbReference type="Pfam" id="PF00664">
    <property type="entry name" value="ABC_membrane"/>
    <property type="match status" value="1"/>
</dbReference>
<keyword evidence="6 7" id="KW-0472">Membrane</keyword>
<dbReference type="PANTHER" id="PTHR24221:SF654">
    <property type="entry name" value="ATP-BINDING CASSETTE SUB-FAMILY B MEMBER 6"/>
    <property type="match status" value="1"/>
</dbReference>
<feature type="transmembrane region" description="Helical" evidence="7">
    <location>
        <begin position="168"/>
        <end position="188"/>
    </location>
</feature>
<dbReference type="SUPFAM" id="SSF52540">
    <property type="entry name" value="P-loop containing nucleoside triphosphate hydrolases"/>
    <property type="match status" value="1"/>
</dbReference>
<dbReference type="NCBIfam" id="NF045513">
    <property type="entry name" value="HepA_fam_ABC"/>
    <property type="match status" value="1"/>
</dbReference>
<keyword evidence="2 7" id="KW-0812">Transmembrane</keyword>
<dbReference type="Gene3D" id="3.40.50.300">
    <property type="entry name" value="P-loop containing nucleotide triphosphate hydrolases"/>
    <property type="match status" value="1"/>
</dbReference>
<dbReference type="InterPro" id="IPR011527">
    <property type="entry name" value="ABC1_TM_dom"/>
</dbReference>
<comment type="caution">
    <text evidence="10">The sequence shown here is derived from an EMBL/GenBank/DDBJ whole genome shotgun (WGS) entry which is preliminary data.</text>
</comment>
<dbReference type="InterPro" id="IPR017871">
    <property type="entry name" value="ABC_transporter-like_CS"/>
</dbReference>
<evidence type="ECO:0000256" key="5">
    <source>
        <dbReference type="ARBA" id="ARBA00022989"/>
    </source>
</evidence>
<feature type="transmembrane region" description="Helical" evidence="7">
    <location>
        <begin position="283"/>
        <end position="303"/>
    </location>
</feature>
<sequence length="611" mass="68605">MYFKLPKQIGVVLKASSFWQGNYLIIKEFKHFRRIILLALLFTLLAAVFEGIGVGFILTFIQSLTNPNATPIKTGIQVFDIWILGVNAPATERLYRISGLILLTTLFRLSLTYLGRLYVYTSQFTLAYRLSLRVFEQLQSLSLSYFVKTRTGNLVNSLTVEINQIAQAFEVISIFVTKGLILTTYVVSMFLLSWQLTIITVMLFGLLSVGISTLLKQVREASFARSKASRWYVSVSLEFINGIRTVQAFTAQEFERKRFYHASSQLLQAATKSRSAQALVEPLSEGVATVILICLLILAFAVLIPRGQLQAASLLTFLFVLLRLMPIRRQLDGARVKFSNFQGSISNIKKLLRTHDKAYIQNGQTQFPGLQQTIKFVSVDFGYNQSELVLRDITLTIHQGQMTALVGASGAGKSTLADLIPRFYDPMGGQILIDGVDIRKFDLNSLRRKIAIVSQDTFIFNTSVRNNIAYALEDVDEAAIWEVAQQANALEFIRELPEGFETQLGDRGVRLSGGQRQRIAIARALLRNPDILILDEATSALDSVSENLIQESLEKLSAGRTVIAIAHRLSTIFQADKVVVLEQGKIVEEGGYQELLKRQGKLWKYHQMQHK</sequence>
<protein>
    <submittedName>
        <fullName evidence="10">ABC transporter ATP-binding protein</fullName>
    </submittedName>
</protein>
<organism evidence="10 11">
    <name type="scientific">Gloeocapsopsis crepidinum LEGE 06123</name>
    <dbReference type="NCBI Taxonomy" id="588587"/>
    <lineage>
        <taxon>Bacteria</taxon>
        <taxon>Bacillati</taxon>
        <taxon>Cyanobacteriota</taxon>
        <taxon>Cyanophyceae</taxon>
        <taxon>Oscillatoriophycideae</taxon>
        <taxon>Chroococcales</taxon>
        <taxon>Chroococcaceae</taxon>
        <taxon>Gloeocapsopsis</taxon>
    </lineage>
</organism>
<evidence type="ECO:0000256" key="2">
    <source>
        <dbReference type="ARBA" id="ARBA00022692"/>
    </source>
</evidence>
<dbReference type="InterPro" id="IPR003593">
    <property type="entry name" value="AAA+_ATPase"/>
</dbReference>
<proteinExistence type="predicted"/>
<evidence type="ECO:0000256" key="4">
    <source>
        <dbReference type="ARBA" id="ARBA00022840"/>
    </source>
</evidence>
<dbReference type="GO" id="GO:0005524">
    <property type="term" value="F:ATP binding"/>
    <property type="evidence" value="ECO:0007669"/>
    <property type="project" value="UniProtKB-KW"/>
</dbReference>
<comment type="subcellular location">
    <subcellularLocation>
        <location evidence="1">Cell membrane</location>
        <topology evidence="1">Multi-pass membrane protein</topology>
    </subcellularLocation>
</comment>
<dbReference type="PROSITE" id="PS50929">
    <property type="entry name" value="ABC_TM1F"/>
    <property type="match status" value="1"/>
</dbReference>
<evidence type="ECO:0000259" key="8">
    <source>
        <dbReference type="PROSITE" id="PS50893"/>
    </source>
</evidence>
<dbReference type="InterPro" id="IPR036640">
    <property type="entry name" value="ABC1_TM_sf"/>
</dbReference>
<keyword evidence="5 7" id="KW-1133">Transmembrane helix</keyword>